<dbReference type="GO" id="GO:0006777">
    <property type="term" value="P:Mo-molybdopterin cofactor biosynthetic process"/>
    <property type="evidence" value="ECO:0007669"/>
    <property type="project" value="UniProtKB-KW"/>
</dbReference>
<dbReference type="Gene3D" id="3.20.20.70">
    <property type="entry name" value="Aldolase class I"/>
    <property type="match status" value="1"/>
</dbReference>
<evidence type="ECO:0000256" key="1">
    <source>
        <dbReference type="ARBA" id="ARBA00005046"/>
    </source>
</evidence>
<dbReference type="GO" id="GO:0061799">
    <property type="term" value="F:cyclic pyranopterin monophosphate synthase activity"/>
    <property type="evidence" value="ECO:0007669"/>
    <property type="project" value="TreeGrafter"/>
</dbReference>
<dbReference type="InterPro" id="IPR050105">
    <property type="entry name" value="MoCo_biosynth_MoaA/MoaC"/>
</dbReference>
<dbReference type="GO" id="GO:0051539">
    <property type="term" value="F:4 iron, 4 sulfur cluster binding"/>
    <property type="evidence" value="ECO:0007669"/>
    <property type="project" value="UniProtKB-KW"/>
</dbReference>
<dbReference type="GO" id="GO:0061798">
    <property type="term" value="F:GTP 3',8'-cyclase activity"/>
    <property type="evidence" value="ECO:0007669"/>
    <property type="project" value="TreeGrafter"/>
</dbReference>
<dbReference type="PANTHER" id="PTHR22960">
    <property type="entry name" value="MOLYBDOPTERIN COFACTOR SYNTHESIS PROTEIN A"/>
    <property type="match status" value="1"/>
</dbReference>
<proteinExistence type="predicted"/>
<name>A0A183A3W7_9TREM</name>
<protein>
    <submittedName>
        <fullName evidence="4">Mob_synth_C domain-containing protein</fullName>
    </submittedName>
</protein>
<feature type="domain" description="Molybdenum cofactor biosynthesis protein A-like twitch" evidence="3">
    <location>
        <begin position="2"/>
        <end position="68"/>
    </location>
</feature>
<evidence type="ECO:0000313" key="4">
    <source>
        <dbReference type="WBParaSite" id="ECPE_0000165201-mRNA-1"/>
    </source>
</evidence>
<dbReference type="InterPro" id="IPR013785">
    <property type="entry name" value="Aldolase_TIM"/>
</dbReference>
<evidence type="ECO:0000259" key="3">
    <source>
        <dbReference type="Pfam" id="PF06463"/>
    </source>
</evidence>
<dbReference type="CDD" id="cd21117">
    <property type="entry name" value="Twitch_MoaA"/>
    <property type="match status" value="1"/>
</dbReference>
<organism evidence="4">
    <name type="scientific">Echinostoma caproni</name>
    <dbReference type="NCBI Taxonomy" id="27848"/>
    <lineage>
        <taxon>Eukaryota</taxon>
        <taxon>Metazoa</taxon>
        <taxon>Spiralia</taxon>
        <taxon>Lophotrochozoa</taxon>
        <taxon>Platyhelminthes</taxon>
        <taxon>Trematoda</taxon>
        <taxon>Digenea</taxon>
        <taxon>Plagiorchiida</taxon>
        <taxon>Echinostomata</taxon>
        <taxon>Echinostomatoidea</taxon>
        <taxon>Echinostomatidae</taxon>
        <taxon>Echinostoma</taxon>
    </lineage>
</organism>
<keyword evidence="2" id="KW-0501">Molybdenum cofactor biosynthesis</keyword>
<dbReference type="PANTHER" id="PTHR22960:SF0">
    <property type="entry name" value="MOLYBDENUM COFACTOR BIOSYNTHESIS PROTEIN 1"/>
    <property type="match status" value="1"/>
</dbReference>
<dbReference type="InterPro" id="IPR010505">
    <property type="entry name" value="MoaA_twitch"/>
</dbReference>
<dbReference type="SUPFAM" id="SSF102114">
    <property type="entry name" value="Radical SAM enzymes"/>
    <property type="match status" value="1"/>
</dbReference>
<dbReference type="AlphaFoldDB" id="A0A183A3W7"/>
<comment type="pathway">
    <text evidence="1">Cofactor biosynthesis; molybdopterin biosynthesis.</text>
</comment>
<evidence type="ECO:0000256" key="2">
    <source>
        <dbReference type="ARBA" id="ARBA00023150"/>
    </source>
</evidence>
<dbReference type="WBParaSite" id="ECPE_0000165201-mRNA-1">
    <property type="protein sequence ID" value="ECPE_0000165201-mRNA-1"/>
    <property type="gene ID" value="ECPE_0000165201"/>
</dbReference>
<dbReference type="Pfam" id="PF06463">
    <property type="entry name" value="Mob_synth_C"/>
    <property type="match status" value="1"/>
</dbReference>
<accession>A0A183A3W7</accession>
<dbReference type="InterPro" id="IPR058240">
    <property type="entry name" value="rSAM_sf"/>
</dbReference>
<sequence>LYRIPGWVGTIGFITSMTANFCSACTRIRLTADGHLKVCLHDANEVNLLRPIREAGLNQEQLNSLIDLASVEYKLLPAELEQLIDRMDQLIDQALARKKRKHSGIHIPYSIYIHIYILHIQVHIKMT</sequence>
<reference evidence="4" key="1">
    <citation type="submission" date="2016-06" db="UniProtKB">
        <authorList>
            <consortium name="WormBaseParasite"/>
        </authorList>
    </citation>
    <scope>IDENTIFICATION</scope>
</reference>